<evidence type="ECO:0000313" key="3">
    <source>
        <dbReference type="EMBL" id="GMA35283.1"/>
    </source>
</evidence>
<dbReference type="InterPro" id="IPR036830">
    <property type="entry name" value="PP_kinase_middle_dom_sf"/>
</dbReference>
<dbReference type="InterPro" id="IPR024953">
    <property type="entry name" value="PP_kinase_middle"/>
</dbReference>
<sequence>MFRSDIFPVLTPLAVDPAHPFPYISGLSLNLAIELQDPDTGKNLFARVKIPETLPRFLSVDSAGHATAVTDATTLDDEPRSFVPLEDVIAAQARLPVPRHGRHRPSRVPRDPQRGRGGRGGRRGEPPEGDGEGACCAGALAPPSASRSLRTCPRTFTTCWCVRGITERDVFLLPEPLDLTGLHVIADLDRPRLQFEAFRPTTHHQARAGRDCGRAEHLRGDPSR</sequence>
<reference evidence="4" key="1">
    <citation type="journal article" date="2019" name="Int. J. Syst. Evol. Microbiol.">
        <title>The Global Catalogue of Microorganisms (GCM) 10K type strain sequencing project: providing services to taxonomists for standard genome sequencing and annotation.</title>
        <authorList>
            <consortium name="The Broad Institute Genomics Platform"/>
            <consortium name="The Broad Institute Genome Sequencing Center for Infectious Disease"/>
            <person name="Wu L."/>
            <person name="Ma J."/>
        </authorList>
    </citation>
    <scope>NUCLEOTIDE SEQUENCE [LARGE SCALE GENOMIC DNA]</scope>
    <source>
        <strain evidence="4">NBRC 112299</strain>
    </source>
</reference>
<dbReference type="EMBL" id="BSUN01000001">
    <property type="protein sequence ID" value="GMA35283.1"/>
    <property type="molecule type" value="Genomic_DNA"/>
</dbReference>
<feature type="domain" description="Polyphosphate kinase middle" evidence="2">
    <location>
        <begin position="1"/>
        <end position="93"/>
    </location>
</feature>
<dbReference type="PANTHER" id="PTHR30218">
    <property type="entry name" value="POLYPHOSPHATE KINASE"/>
    <property type="match status" value="1"/>
</dbReference>
<evidence type="ECO:0000256" key="1">
    <source>
        <dbReference type="SAM" id="MobiDB-lite"/>
    </source>
</evidence>
<dbReference type="SUPFAM" id="SSF143724">
    <property type="entry name" value="PHP14-like"/>
    <property type="match status" value="1"/>
</dbReference>
<dbReference type="Pfam" id="PF02503">
    <property type="entry name" value="PP_kinase"/>
    <property type="match status" value="1"/>
</dbReference>
<dbReference type="Proteomes" id="UP001157125">
    <property type="component" value="Unassembled WGS sequence"/>
</dbReference>
<evidence type="ECO:0000259" key="2">
    <source>
        <dbReference type="Pfam" id="PF02503"/>
    </source>
</evidence>
<organism evidence="3 4">
    <name type="scientific">Demequina litorisediminis</name>
    <dbReference type="NCBI Taxonomy" id="1849022"/>
    <lineage>
        <taxon>Bacteria</taxon>
        <taxon>Bacillati</taxon>
        <taxon>Actinomycetota</taxon>
        <taxon>Actinomycetes</taxon>
        <taxon>Micrococcales</taxon>
        <taxon>Demequinaceae</taxon>
        <taxon>Demequina</taxon>
    </lineage>
</organism>
<gene>
    <name evidence="3" type="ORF">GCM10025876_14870</name>
</gene>
<feature type="region of interest" description="Disordered" evidence="1">
    <location>
        <begin position="202"/>
        <end position="224"/>
    </location>
</feature>
<accession>A0ABQ6IET4</accession>
<comment type="caution">
    <text evidence="3">The sequence shown here is derived from an EMBL/GenBank/DDBJ whole genome shotgun (WGS) entry which is preliminary data.</text>
</comment>
<dbReference type="PANTHER" id="PTHR30218:SF0">
    <property type="entry name" value="POLYPHOSPHATE KINASE"/>
    <property type="match status" value="1"/>
</dbReference>
<evidence type="ECO:0000313" key="4">
    <source>
        <dbReference type="Proteomes" id="UP001157125"/>
    </source>
</evidence>
<dbReference type="InterPro" id="IPR003414">
    <property type="entry name" value="PP_kinase"/>
</dbReference>
<dbReference type="Gene3D" id="3.30.1840.10">
    <property type="entry name" value="Polyphosphate kinase middle domain"/>
    <property type="match status" value="1"/>
</dbReference>
<name>A0ABQ6IET4_9MICO</name>
<protein>
    <recommendedName>
        <fullName evidence="2">Polyphosphate kinase middle domain-containing protein</fullName>
    </recommendedName>
</protein>
<proteinExistence type="predicted"/>
<feature type="compositionally biased region" description="Basic residues" evidence="1">
    <location>
        <begin position="97"/>
        <end position="107"/>
    </location>
</feature>
<feature type="compositionally biased region" description="Basic and acidic residues" evidence="1">
    <location>
        <begin position="208"/>
        <end position="224"/>
    </location>
</feature>
<feature type="region of interest" description="Disordered" evidence="1">
    <location>
        <begin position="94"/>
        <end position="132"/>
    </location>
</feature>
<keyword evidence="4" id="KW-1185">Reference proteome</keyword>